<evidence type="ECO:0000313" key="2">
    <source>
        <dbReference type="Proteomes" id="UP000032180"/>
    </source>
</evidence>
<dbReference type="EnsemblPlants" id="LPERR05G05570.1">
    <property type="protein sequence ID" value="LPERR05G05570.1"/>
    <property type="gene ID" value="LPERR05G05570"/>
</dbReference>
<sequence>MNCFHFDFIEITPTSSRRLFGDGGDDSDGAQGCGLRCARGLRARGPGGEFARAVSENRNARFPGGGGSRDRAT</sequence>
<organism evidence="1 2">
    <name type="scientific">Leersia perrieri</name>
    <dbReference type="NCBI Taxonomy" id="77586"/>
    <lineage>
        <taxon>Eukaryota</taxon>
        <taxon>Viridiplantae</taxon>
        <taxon>Streptophyta</taxon>
        <taxon>Embryophyta</taxon>
        <taxon>Tracheophyta</taxon>
        <taxon>Spermatophyta</taxon>
        <taxon>Magnoliopsida</taxon>
        <taxon>Liliopsida</taxon>
        <taxon>Poales</taxon>
        <taxon>Poaceae</taxon>
        <taxon>BOP clade</taxon>
        <taxon>Oryzoideae</taxon>
        <taxon>Oryzeae</taxon>
        <taxon>Oryzinae</taxon>
        <taxon>Leersia</taxon>
    </lineage>
</organism>
<reference evidence="2" key="2">
    <citation type="submission" date="2013-12" db="EMBL/GenBank/DDBJ databases">
        <authorList>
            <person name="Yu Y."/>
            <person name="Lee S."/>
            <person name="de Baynast K."/>
            <person name="Wissotski M."/>
            <person name="Liu L."/>
            <person name="Talag J."/>
            <person name="Goicoechea J."/>
            <person name="Angelova A."/>
            <person name="Jetty R."/>
            <person name="Kudrna D."/>
            <person name="Golser W."/>
            <person name="Rivera L."/>
            <person name="Zhang J."/>
            <person name="Wing R."/>
        </authorList>
    </citation>
    <scope>NUCLEOTIDE SEQUENCE</scope>
</reference>
<dbReference type="HOGENOM" id="CLU_2708402_0_0_1"/>
<reference evidence="1" key="3">
    <citation type="submission" date="2015-04" db="UniProtKB">
        <authorList>
            <consortium name="EnsemblPlants"/>
        </authorList>
    </citation>
    <scope>IDENTIFICATION</scope>
</reference>
<protein>
    <submittedName>
        <fullName evidence="1">Uncharacterized protein</fullName>
    </submittedName>
</protein>
<dbReference type="AlphaFoldDB" id="A0A0D9WDR9"/>
<proteinExistence type="predicted"/>
<keyword evidence="2" id="KW-1185">Reference proteome</keyword>
<dbReference type="Proteomes" id="UP000032180">
    <property type="component" value="Chromosome 5"/>
</dbReference>
<evidence type="ECO:0000313" key="1">
    <source>
        <dbReference type="EnsemblPlants" id="LPERR05G05570.1"/>
    </source>
</evidence>
<reference evidence="1 2" key="1">
    <citation type="submission" date="2012-08" db="EMBL/GenBank/DDBJ databases">
        <title>Oryza genome evolution.</title>
        <authorList>
            <person name="Wing R.A."/>
        </authorList>
    </citation>
    <scope>NUCLEOTIDE SEQUENCE</scope>
</reference>
<accession>A0A0D9WDR9</accession>
<name>A0A0D9WDR9_9ORYZ</name>
<dbReference type="Gramene" id="LPERR05G05570.1">
    <property type="protein sequence ID" value="LPERR05G05570.1"/>
    <property type="gene ID" value="LPERR05G05570"/>
</dbReference>